<reference evidence="2 3" key="1">
    <citation type="submission" date="2020-11" db="EMBL/GenBank/DDBJ databases">
        <title>Hymenobacter sp.</title>
        <authorList>
            <person name="Kim M.K."/>
        </authorList>
    </citation>
    <scope>NUCLEOTIDE SEQUENCE [LARGE SCALE GENOMIC DNA]</scope>
    <source>
        <strain evidence="2 3">BT594</strain>
    </source>
</reference>
<dbReference type="RefSeq" id="WP_196956352.1">
    <property type="nucleotide sequence ID" value="NZ_JADWYK010000012.1"/>
</dbReference>
<dbReference type="EMBL" id="JADWYK010000012">
    <property type="protein sequence ID" value="MBG8555333.1"/>
    <property type="molecule type" value="Genomic_DNA"/>
</dbReference>
<evidence type="ECO:0008006" key="4">
    <source>
        <dbReference type="Google" id="ProtNLM"/>
    </source>
</evidence>
<feature type="chain" id="PRO_5046385926" description="PorT family protein" evidence="1">
    <location>
        <begin position="20"/>
        <end position="233"/>
    </location>
</feature>
<comment type="caution">
    <text evidence="2">The sequence shown here is derived from an EMBL/GenBank/DDBJ whole genome shotgun (WGS) entry which is preliminary data.</text>
</comment>
<feature type="signal peptide" evidence="1">
    <location>
        <begin position="1"/>
        <end position="19"/>
    </location>
</feature>
<gene>
    <name evidence="2" type="ORF">I5L79_17415</name>
</gene>
<name>A0ABS0L5D8_9BACT</name>
<evidence type="ECO:0000313" key="2">
    <source>
        <dbReference type="EMBL" id="MBG8555333.1"/>
    </source>
</evidence>
<evidence type="ECO:0000256" key="1">
    <source>
        <dbReference type="SAM" id="SignalP"/>
    </source>
</evidence>
<keyword evidence="1" id="KW-0732">Signal</keyword>
<dbReference type="Proteomes" id="UP000601099">
    <property type="component" value="Unassembled WGS sequence"/>
</dbReference>
<organism evidence="2 3">
    <name type="scientific">Hymenobacter guriensis</name>
    <dbReference type="NCBI Taxonomy" id="2793065"/>
    <lineage>
        <taxon>Bacteria</taxon>
        <taxon>Pseudomonadati</taxon>
        <taxon>Bacteroidota</taxon>
        <taxon>Cytophagia</taxon>
        <taxon>Cytophagales</taxon>
        <taxon>Hymenobacteraceae</taxon>
        <taxon>Hymenobacter</taxon>
    </lineage>
</organism>
<proteinExistence type="predicted"/>
<keyword evidence="3" id="KW-1185">Reference proteome</keyword>
<evidence type="ECO:0000313" key="3">
    <source>
        <dbReference type="Proteomes" id="UP000601099"/>
    </source>
</evidence>
<accession>A0ABS0L5D8</accession>
<sequence length="233" mass="25327">MKPLLLATSLLLLPLLASAQQVEWSGQLTTGVAAFRGASAESSSAINVNDSSPEASYTNNPYGSRWGLSYGAAVQGQFVGRRGLLLGAQLGYDLLRPAVRITSVNTVLRPTNTVEGKAHLNNQFVGLNPYLGQRLRMGEVALDVTLGLEIARQLACREKADYTLNGNDLETDRDRATQFWDNRLRAGLALSRGPVSLTASYAHGLSNYKEGWVGGVNEAYMRVLRLGLAYRFH</sequence>
<protein>
    <recommendedName>
        <fullName evidence="4">PorT family protein</fullName>
    </recommendedName>
</protein>